<name>A0A109IIG0_9ACTN</name>
<accession>A0A109IIG0</accession>
<keyword evidence="3" id="KW-1185">Reference proteome</keyword>
<reference evidence="3" key="1">
    <citation type="submission" date="2016-06" db="EMBL/GenBank/DDBJ databases">
        <authorList>
            <person name="Varghese N."/>
            <person name="Submissions Spin"/>
        </authorList>
    </citation>
    <scope>NUCLEOTIDE SEQUENCE [LARGE SCALE GENOMIC DNA]</scope>
    <source>
        <strain evidence="3">DSM 44983</strain>
    </source>
</reference>
<evidence type="ECO:0000313" key="3">
    <source>
        <dbReference type="Proteomes" id="UP000198226"/>
    </source>
</evidence>
<dbReference type="Proteomes" id="UP000198226">
    <property type="component" value="Chromosome I"/>
</dbReference>
<sequence>MIRVASTRPVWVSRLRDLTRLAVTALVLAVGLGGLFAATTDGPAAAATRPPVVTSRVAALPTDTRPGDDRPVDTRPGSGRPAPDPIRPLPAGSAAEPTVRPAARVDVATPDPLRDATGRRGPPRS</sequence>
<evidence type="ECO:0000313" key="2">
    <source>
        <dbReference type="EMBL" id="SCG66031.1"/>
    </source>
</evidence>
<proteinExistence type="predicted"/>
<feature type="region of interest" description="Disordered" evidence="1">
    <location>
        <begin position="41"/>
        <end position="125"/>
    </location>
</feature>
<evidence type="ECO:0000256" key="1">
    <source>
        <dbReference type="SAM" id="MobiDB-lite"/>
    </source>
</evidence>
<dbReference type="AlphaFoldDB" id="A0A109IIG0"/>
<dbReference type="OrthoDB" id="9964551at2"/>
<organism evidence="2 3">
    <name type="scientific">Micromonospora rifamycinica</name>
    <dbReference type="NCBI Taxonomy" id="291594"/>
    <lineage>
        <taxon>Bacteria</taxon>
        <taxon>Bacillati</taxon>
        <taxon>Actinomycetota</taxon>
        <taxon>Actinomycetes</taxon>
        <taxon>Micromonosporales</taxon>
        <taxon>Micromonosporaceae</taxon>
        <taxon>Micromonospora</taxon>
    </lineage>
</organism>
<dbReference type="RefSeq" id="WP_067311319.1">
    <property type="nucleotide sequence ID" value="NZ_LRMV01000106.1"/>
</dbReference>
<gene>
    <name evidence="2" type="ORF">GA0070623_3167</name>
</gene>
<protein>
    <submittedName>
        <fullName evidence="2">Uncharacterized protein</fullName>
    </submittedName>
</protein>
<dbReference type="EMBL" id="LT607752">
    <property type="protein sequence ID" value="SCG66031.1"/>
    <property type="molecule type" value="Genomic_DNA"/>
</dbReference>